<dbReference type="InterPro" id="IPR011737">
    <property type="entry name" value="CHP02206_TP0381"/>
</dbReference>
<dbReference type="RefSeq" id="WP_316982619.1">
    <property type="nucleotide sequence ID" value="NZ_CP136521.1"/>
</dbReference>
<keyword evidence="3" id="KW-1185">Reference proteome</keyword>
<keyword evidence="1" id="KW-1133">Transmembrane helix</keyword>
<dbReference type="NCBIfam" id="TIGR02206">
    <property type="entry name" value="intg_mem_TP0381"/>
    <property type="match status" value="1"/>
</dbReference>
<keyword evidence="1" id="KW-0812">Transmembrane</keyword>
<evidence type="ECO:0000313" key="3">
    <source>
        <dbReference type="Proteomes" id="UP001302486"/>
    </source>
</evidence>
<protein>
    <submittedName>
        <fullName evidence="2">TIGR02206 family membrane protein</fullName>
    </submittedName>
</protein>
<feature type="transmembrane region" description="Helical" evidence="1">
    <location>
        <begin position="213"/>
        <end position="235"/>
    </location>
</feature>
<name>A0AA97HQN4_9FLAO</name>
<dbReference type="EMBL" id="CP136521">
    <property type="protein sequence ID" value="WOD42928.1"/>
    <property type="molecule type" value="Genomic_DNA"/>
</dbReference>
<evidence type="ECO:0000256" key="1">
    <source>
        <dbReference type="SAM" id="Phobius"/>
    </source>
</evidence>
<feature type="transmembrane region" description="Helical" evidence="1">
    <location>
        <begin position="137"/>
        <end position="157"/>
    </location>
</feature>
<feature type="transmembrane region" description="Helical" evidence="1">
    <location>
        <begin position="83"/>
        <end position="101"/>
    </location>
</feature>
<gene>
    <name evidence="2" type="ORF">RNZ46_13110</name>
</gene>
<proteinExistence type="predicted"/>
<dbReference type="KEGG" id="hws:RNZ46_13110"/>
<accession>A0AA97HQN4</accession>
<feature type="transmembrane region" description="Helical" evidence="1">
    <location>
        <begin position="108"/>
        <end position="125"/>
    </location>
</feature>
<organism evidence="2 3">
    <name type="scientific">Hwangdonia lutea</name>
    <dbReference type="NCBI Taxonomy" id="3075823"/>
    <lineage>
        <taxon>Bacteria</taxon>
        <taxon>Pseudomonadati</taxon>
        <taxon>Bacteroidota</taxon>
        <taxon>Flavobacteriia</taxon>
        <taxon>Flavobacteriales</taxon>
        <taxon>Flavobacteriaceae</taxon>
        <taxon>Hwangdonia</taxon>
    </lineage>
</organism>
<keyword evidence="1" id="KW-0472">Membrane</keyword>
<dbReference type="Pfam" id="PF14808">
    <property type="entry name" value="TMEM164"/>
    <property type="match status" value="1"/>
</dbReference>
<sequence length="246" mass="28999">MDFQVYNAIFLFNRVAIGSLEHILPILVSVLFCVFFIRHSKRKFTKSQQAKALHTFGCLVSLVVLTFHLYHVSLGNYSIKTDLPLYLCSLVALLIPIFTYFRKFWMYEILLFWIIAGTTHGVLTPDIAEGFPTFDYFRYWTVHLGLLIIIFYAIFVFKMKPTFKSVFKSFVALQCYFVFMVIINFILNANYFYLNEKPQSASVLDYFGEWPVYITVVQIIIIPYFLLIYFPFYLVERSRKKKISAI</sequence>
<dbReference type="AlphaFoldDB" id="A0AA97HQN4"/>
<evidence type="ECO:0000313" key="2">
    <source>
        <dbReference type="EMBL" id="WOD42928.1"/>
    </source>
</evidence>
<dbReference type="Proteomes" id="UP001302486">
    <property type="component" value="Chromosome"/>
</dbReference>
<feature type="transmembrane region" description="Helical" evidence="1">
    <location>
        <begin position="52"/>
        <end position="71"/>
    </location>
</feature>
<reference evidence="3" key="1">
    <citation type="submission" date="2024-06" db="EMBL/GenBank/DDBJ databases">
        <title>Hwangdonia haimaensis gen. nov., sp. nov., a member of the family Flavobacteriaceae isolated from the haima cold seep.</title>
        <authorList>
            <person name="Li J."/>
        </authorList>
    </citation>
    <scope>NUCLEOTIDE SEQUENCE [LARGE SCALE GENOMIC DNA]</scope>
    <source>
        <strain evidence="3">SCSIO 19198</strain>
    </source>
</reference>
<feature type="transmembrane region" description="Helical" evidence="1">
    <location>
        <begin position="22"/>
        <end position="40"/>
    </location>
</feature>
<feature type="transmembrane region" description="Helical" evidence="1">
    <location>
        <begin position="169"/>
        <end position="193"/>
    </location>
</feature>